<proteinExistence type="predicted"/>
<evidence type="ECO:0000313" key="3">
    <source>
        <dbReference type="Proteomes" id="UP000469949"/>
    </source>
</evidence>
<sequence length="249" mass="26317">MLKTLLRFAGFSPPAPPPRPPSARRVAPKGRPAVAPVAPPPAPVVPVEDPVEAKRAWAREISARQANRRFAEAVVLLTRAADRDASRVDPGDLGWARNTVPEDVQTYLRIRALAGLRMRILGDDERNDPSRTAAYRADLTHLAATDFETWTAGLSAFDRARAAAVRHGEPMPDPVNVPSAVEDGIAKLAAEKARRLTEAAARRTGGNGGGGGTPAGTPLGTPPQAPPTGTRKADDDEEPTPDAPAGPKR</sequence>
<feature type="compositionally biased region" description="Gly residues" evidence="1">
    <location>
        <begin position="205"/>
        <end position="214"/>
    </location>
</feature>
<dbReference type="EMBL" id="WEKV01000009">
    <property type="protein sequence ID" value="KAB7785365.1"/>
    <property type="molecule type" value="Genomic_DNA"/>
</dbReference>
<feature type="region of interest" description="Disordered" evidence="1">
    <location>
        <begin position="9"/>
        <end position="43"/>
    </location>
</feature>
<evidence type="ECO:0000313" key="2">
    <source>
        <dbReference type="EMBL" id="KAB7785365.1"/>
    </source>
</evidence>
<dbReference type="Proteomes" id="UP000469949">
    <property type="component" value="Unassembled WGS sequence"/>
</dbReference>
<reference evidence="2 3" key="1">
    <citation type="submission" date="2019-10" db="EMBL/GenBank/DDBJ databases">
        <title>Draft Genome Sequence of the Caffeine Degrading Methylotroph Methylorubrum populi PINKEL.</title>
        <authorList>
            <person name="Dawson S.C."/>
            <person name="Zhang X."/>
            <person name="Wright M.E."/>
            <person name="Sharma G."/>
            <person name="Langner J.T."/>
            <person name="Ditty J.L."/>
            <person name="Subuyuj G.A."/>
        </authorList>
    </citation>
    <scope>NUCLEOTIDE SEQUENCE [LARGE SCALE GENOMIC DNA]</scope>
    <source>
        <strain evidence="2 3">Pinkel</strain>
    </source>
</reference>
<protein>
    <submittedName>
        <fullName evidence="2">Uncharacterized protein</fullName>
    </submittedName>
</protein>
<organism evidence="2 3">
    <name type="scientific">Methylorubrum populi</name>
    <dbReference type="NCBI Taxonomy" id="223967"/>
    <lineage>
        <taxon>Bacteria</taxon>
        <taxon>Pseudomonadati</taxon>
        <taxon>Pseudomonadota</taxon>
        <taxon>Alphaproteobacteria</taxon>
        <taxon>Hyphomicrobiales</taxon>
        <taxon>Methylobacteriaceae</taxon>
        <taxon>Methylorubrum</taxon>
    </lineage>
</organism>
<feature type="region of interest" description="Disordered" evidence="1">
    <location>
        <begin position="194"/>
        <end position="249"/>
    </location>
</feature>
<comment type="caution">
    <text evidence="2">The sequence shown here is derived from an EMBL/GenBank/DDBJ whole genome shotgun (WGS) entry which is preliminary data.</text>
</comment>
<name>A0A833J667_9HYPH</name>
<dbReference type="RefSeq" id="WP_152276770.1">
    <property type="nucleotide sequence ID" value="NZ_WEKV01000009.1"/>
</dbReference>
<evidence type="ECO:0000256" key="1">
    <source>
        <dbReference type="SAM" id="MobiDB-lite"/>
    </source>
</evidence>
<accession>A0A833J667</accession>
<feature type="compositionally biased region" description="Low complexity" evidence="1">
    <location>
        <begin position="23"/>
        <end position="36"/>
    </location>
</feature>
<dbReference type="AlphaFoldDB" id="A0A833J667"/>
<gene>
    <name evidence="2" type="ORF">F8B43_1866</name>
</gene>